<dbReference type="AlphaFoldDB" id="A0A5N6L609"/>
<accession>A0A5N6L609</accession>
<sequence>MGTSTMRSCRLNRRLIPPTDFGKEIRHARETDCYLPVHQESRMYCNQARLVGWYRTHARQVAIVSYFGMWGVGGKSTTRRRSSNSRLSMGAQLCLYLSLRAEHFIERRKGHCSYAGLRGRSLFCCLLSQLGLYRLYSLGILAFSNEDLSKSPRHETCSSISVRKAQTAVKATRETALPDHSITYFSNPTLRGIHVKQTGNQRFPTNGNK</sequence>
<keyword evidence="2" id="KW-1185">Reference proteome</keyword>
<name>A0A5N6L609_9ROSI</name>
<dbReference type="Proteomes" id="UP000327013">
    <property type="component" value="Unassembled WGS sequence"/>
</dbReference>
<comment type="caution">
    <text evidence="1">The sequence shown here is derived from an EMBL/GenBank/DDBJ whole genome shotgun (WGS) entry which is preliminary data.</text>
</comment>
<evidence type="ECO:0000313" key="1">
    <source>
        <dbReference type="EMBL" id="KAB9173093.1"/>
    </source>
</evidence>
<proteinExistence type="predicted"/>
<protein>
    <submittedName>
        <fullName evidence="1">Uncharacterized protein</fullName>
    </submittedName>
</protein>
<dbReference type="EMBL" id="VIBQ01000168">
    <property type="protein sequence ID" value="KAB9173093.1"/>
    <property type="molecule type" value="Genomic_DNA"/>
</dbReference>
<gene>
    <name evidence="1" type="ORF">FH972_026996</name>
</gene>
<evidence type="ECO:0000313" key="2">
    <source>
        <dbReference type="Proteomes" id="UP000327013"/>
    </source>
</evidence>
<reference evidence="1 2" key="1">
    <citation type="submission" date="2019-06" db="EMBL/GenBank/DDBJ databases">
        <title>A chromosomal-level reference genome of Carpinus fangiana (Coryloideae, Betulaceae).</title>
        <authorList>
            <person name="Yang X."/>
            <person name="Wang Z."/>
            <person name="Zhang L."/>
            <person name="Hao G."/>
            <person name="Liu J."/>
            <person name="Yang Y."/>
        </authorList>
    </citation>
    <scope>NUCLEOTIDE SEQUENCE [LARGE SCALE GENOMIC DNA]</scope>
    <source>
        <strain evidence="1">Cfa_2016G</strain>
        <tissue evidence="1">Leaf</tissue>
    </source>
</reference>
<organism evidence="1 2">
    <name type="scientific">Carpinus fangiana</name>
    <dbReference type="NCBI Taxonomy" id="176857"/>
    <lineage>
        <taxon>Eukaryota</taxon>
        <taxon>Viridiplantae</taxon>
        <taxon>Streptophyta</taxon>
        <taxon>Embryophyta</taxon>
        <taxon>Tracheophyta</taxon>
        <taxon>Spermatophyta</taxon>
        <taxon>Magnoliopsida</taxon>
        <taxon>eudicotyledons</taxon>
        <taxon>Gunneridae</taxon>
        <taxon>Pentapetalae</taxon>
        <taxon>rosids</taxon>
        <taxon>fabids</taxon>
        <taxon>Fagales</taxon>
        <taxon>Betulaceae</taxon>
        <taxon>Carpinus</taxon>
    </lineage>
</organism>